<evidence type="ECO:0000256" key="3">
    <source>
        <dbReference type="ARBA" id="ARBA00004762"/>
    </source>
</evidence>
<evidence type="ECO:0000256" key="8">
    <source>
        <dbReference type="ARBA" id="ARBA00022723"/>
    </source>
</evidence>
<dbReference type="HAMAP" id="MF_01033">
    <property type="entry name" value="LeuB_type1"/>
    <property type="match status" value="1"/>
</dbReference>
<comment type="pathway">
    <text evidence="3 14 15">Amino-acid biosynthesis; L-leucine biosynthesis; L-leucine from 3-methyl-2-oxobutanoate: step 3/4.</text>
</comment>
<evidence type="ECO:0000256" key="13">
    <source>
        <dbReference type="ARBA" id="ARBA00023304"/>
    </source>
</evidence>
<accession>A0A0E9MUI0</accession>
<feature type="binding site" evidence="14">
    <location>
        <position position="97"/>
    </location>
    <ligand>
        <name>substrate</name>
    </ligand>
</feature>
<feature type="binding site" evidence="14">
    <location>
        <position position="249"/>
    </location>
    <ligand>
        <name>Mg(2+)</name>
        <dbReference type="ChEBI" id="CHEBI:18420"/>
    </ligand>
</feature>
<evidence type="ECO:0000256" key="6">
    <source>
        <dbReference type="ARBA" id="ARBA00022430"/>
    </source>
</evidence>
<dbReference type="PROSITE" id="PS00470">
    <property type="entry name" value="IDH_IMDH"/>
    <property type="match status" value="1"/>
</dbReference>
<dbReference type="EMBL" id="BBWV01000001">
    <property type="protein sequence ID" value="GAO41143.1"/>
    <property type="molecule type" value="Genomic_DNA"/>
</dbReference>
<gene>
    <name evidence="14 17" type="primary">leuB</name>
    <name evidence="17" type="ORF">FPE01S_01_01550</name>
</gene>
<dbReference type="GO" id="GO:0009098">
    <property type="term" value="P:L-leucine biosynthetic process"/>
    <property type="evidence" value="ECO:0007669"/>
    <property type="project" value="UniProtKB-UniRule"/>
</dbReference>
<proteinExistence type="inferred from homology"/>
<feature type="binding site" evidence="14">
    <location>
        <position position="135"/>
    </location>
    <ligand>
        <name>substrate</name>
    </ligand>
</feature>
<evidence type="ECO:0000259" key="16">
    <source>
        <dbReference type="SMART" id="SM01329"/>
    </source>
</evidence>
<evidence type="ECO:0000313" key="18">
    <source>
        <dbReference type="Proteomes" id="UP000033121"/>
    </source>
</evidence>
<keyword evidence="6 14" id="KW-0432">Leucine biosynthesis</keyword>
<reference evidence="17 18" key="1">
    <citation type="submission" date="2015-04" db="EMBL/GenBank/DDBJ databases">
        <title>Whole genome shotgun sequence of Flavihumibacter petaseus NBRC 106054.</title>
        <authorList>
            <person name="Miyazawa S."/>
            <person name="Hosoyama A."/>
            <person name="Hashimoto M."/>
            <person name="Noguchi M."/>
            <person name="Tsuchikane K."/>
            <person name="Ohji S."/>
            <person name="Yamazoe A."/>
            <person name="Ichikawa N."/>
            <person name="Kimura A."/>
            <person name="Fujita N."/>
        </authorList>
    </citation>
    <scope>NUCLEOTIDE SEQUENCE [LARGE SCALE GENOMIC DNA]</scope>
    <source>
        <strain evidence="17 18">NBRC 106054</strain>
    </source>
</reference>
<comment type="caution">
    <text evidence="17">The sequence shown here is derived from an EMBL/GenBank/DDBJ whole genome shotgun (WGS) entry which is preliminary data.</text>
</comment>
<dbReference type="GO" id="GO:0051287">
    <property type="term" value="F:NAD binding"/>
    <property type="evidence" value="ECO:0007669"/>
    <property type="project" value="InterPro"/>
</dbReference>
<feature type="binding site" evidence="14">
    <location>
        <position position="107"/>
    </location>
    <ligand>
        <name>substrate</name>
    </ligand>
</feature>
<dbReference type="GO" id="GO:0003862">
    <property type="term" value="F:3-isopropylmalate dehydrogenase activity"/>
    <property type="evidence" value="ECO:0007669"/>
    <property type="project" value="UniProtKB-UniRule"/>
</dbReference>
<feature type="site" description="Important for catalysis" evidence="14">
    <location>
        <position position="189"/>
    </location>
</feature>
<dbReference type="SUPFAM" id="SSF53659">
    <property type="entry name" value="Isocitrate/Isopropylmalate dehydrogenase-like"/>
    <property type="match status" value="1"/>
</dbReference>
<dbReference type="SMART" id="SM01329">
    <property type="entry name" value="Iso_dh"/>
    <property type="match status" value="1"/>
</dbReference>
<dbReference type="NCBIfam" id="TIGR00169">
    <property type="entry name" value="leuB"/>
    <property type="match status" value="1"/>
</dbReference>
<keyword evidence="14" id="KW-0963">Cytoplasm</keyword>
<evidence type="ECO:0000256" key="5">
    <source>
        <dbReference type="ARBA" id="ARBA00011738"/>
    </source>
</evidence>
<feature type="binding site" evidence="14">
    <location>
        <position position="221"/>
    </location>
    <ligand>
        <name>Mg(2+)</name>
        <dbReference type="ChEBI" id="CHEBI:18420"/>
    </ligand>
</feature>
<name>A0A0E9MUI0_9BACT</name>
<evidence type="ECO:0000256" key="10">
    <source>
        <dbReference type="ARBA" id="ARBA00023002"/>
    </source>
</evidence>
<evidence type="ECO:0000256" key="7">
    <source>
        <dbReference type="ARBA" id="ARBA00022605"/>
    </source>
</evidence>
<feature type="binding site" evidence="14">
    <location>
        <position position="245"/>
    </location>
    <ligand>
        <name>Mg(2+)</name>
        <dbReference type="ChEBI" id="CHEBI:18420"/>
    </ligand>
</feature>
<evidence type="ECO:0000256" key="14">
    <source>
        <dbReference type="HAMAP-Rule" id="MF_01033"/>
    </source>
</evidence>
<dbReference type="EC" id="1.1.1.85" evidence="14"/>
<dbReference type="UniPathway" id="UPA00048">
    <property type="reaction ID" value="UER00072"/>
</dbReference>
<dbReference type="PANTHER" id="PTHR42979:SF1">
    <property type="entry name" value="3-ISOPROPYLMALATE DEHYDROGENASE"/>
    <property type="match status" value="1"/>
</dbReference>
<comment type="similarity">
    <text evidence="4 14">Belongs to the isocitrate and isopropylmalate dehydrogenases family. LeuB type 1 subfamily.</text>
</comment>
<evidence type="ECO:0000256" key="2">
    <source>
        <dbReference type="ARBA" id="ARBA00001936"/>
    </source>
</evidence>
<feature type="site" description="Important for catalysis" evidence="14">
    <location>
        <position position="142"/>
    </location>
</feature>
<evidence type="ECO:0000256" key="1">
    <source>
        <dbReference type="ARBA" id="ARBA00000624"/>
    </source>
</evidence>
<dbReference type="InterPro" id="IPR019818">
    <property type="entry name" value="IsoCit/isopropylmalate_DH_CS"/>
</dbReference>
<keyword evidence="12 14" id="KW-0464">Manganese</keyword>
<comment type="cofactor">
    <cofactor evidence="2">
        <name>Mn(2+)</name>
        <dbReference type="ChEBI" id="CHEBI:29035"/>
    </cofactor>
</comment>
<feature type="domain" description="Isopropylmalate dehydrogenase-like" evidence="16">
    <location>
        <begin position="4"/>
        <end position="346"/>
    </location>
</feature>
<evidence type="ECO:0000313" key="17">
    <source>
        <dbReference type="EMBL" id="GAO41143.1"/>
    </source>
</evidence>
<keyword evidence="11 14" id="KW-0520">NAD</keyword>
<keyword evidence="8 14" id="KW-0479">Metal-binding</keyword>
<evidence type="ECO:0000256" key="15">
    <source>
        <dbReference type="RuleBase" id="RU004445"/>
    </source>
</evidence>
<organism evidence="17 18">
    <name type="scientific">Flavihumibacter petaseus NBRC 106054</name>
    <dbReference type="NCBI Taxonomy" id="1220578"/>
    <lineage>
        <taxon>Bacteria</taxon>
        <taxon>Pseudomonadati</taxon>
        <taxon>Bacteroidota</taxon>
        <taxon>Chitinophagia</taxon>
        <taxon>Chitinophagales</taxon>
        <taxon>Chitinophagaceae</taxon>
        <taxon>Flavihumibacter</taxon>
    </lineage>
</organism>
<keyword evidence="7 14" id="KW-0028">Amino-acid biosynthesis</keyword>
<dbReference type="InterPro" id="IPR004429">
    <property type="entry name" value="Isopropylmalate_DH"/>
</dbReference>
<keyword evidence="9 14" id="KW-0460">Magnesium</keyword>
<dbReference type="InterPro" id="IPR024084">
    <property type="entry name" value="IsoPropMal-DH-like_dom"/>
</dbReference>
<dbReference type="FunFam" id="3.40.718.10:FF:000006">
    <property type="entry name" value="3-isopropylmalate dehydrogenase"/>
    <property type="match status" value="1"/>
</dbReference>
<keyword evidence="10 14" id="KW-0560">Oxidoreductase</keyword>
<dbReference type="Pfam" id="PF00180">
    <property type="entry name" value="Iso_dh"/>
    <property type="match status" value="1"/>
</dbReference>
<comment type="cofactor">
    <cofactor evidence="14 15">
        <name>Mg(2+)</name>
        <dbReference type="ChEBI" id="CHEBI:18420"/>
    </cofactor>
    <cofactor evidence="14 15">
        <name>Mn(2+)</name>
        <dbReference type="ChEBI" id="CHEBI:29035"/>
    </cofactor>
    <text evidence="14 15">Binds 1 Mg(2+) or Mn(2+) ion per subunit.</text>
</comment>
<evidence type="ECO:0000256" key="12">
    <source>
        <dbReference type="ARBA" id="ARBA00023211"/>
    </source>
</evidence>
<dbReference type="OrthoDB" id="9806254at2"/>
<protein>
    <recommendedName>
        <fullName evidence="14">3-isopropylmalate dehydrogenase</fullName>
        <ecNumber evidence="14">1.1.1.85</ecNumber>
    </recommendedName>
    <alternativeName>
        <fullName evidence="14">3-IPM-DH</fullName>
    </alternativeName>
    <alternativeName>
        <fullName evidence="14">Beta-IPM dehydrogenase</fullName>
        <shortName evidence="14">IMDH</shortName>
    </alternativeName>
</protein>
<comment type="catalytic activity">
    <reaction evidence="1 14 15">
        <text>(2R,3S)-3-isopropylmalate + NAD(+) = 4-methyl-2-oxopentanoate + CO2 + NADH</text>
        <dbReference type="Rhea" id="RHEA:32271"/>
        <dbReference type="ChEBI" id="CHEBI:16526"/>
        <dbReference type="ChEBI" id="CHEBI:17865"/>
        <dbReference type="ChEBI" id="CHEBI:35121"/>
        <dbReference type="ChEBI" id="CHEBI:57540"/>
        <dbReference type="ChEBI" id="CHEBI:57945"/>
        <dbReference type="EC" id="1.1.1.85"/>
    </reaction>
</comment>
<feature type="binding site" evidence="14">
    <location>
        <position position="221"/>
    </location>
    <ligand>
        <name>substrate</name>
    </ligand>
</feature>
<dbReference type="RefSeq" id="WP_046367058.1">
    <property type="nucleotide sequence ID" value="NZ_BBWV01000001.1"/>
</dbReference>
<sequence>MEKNITVILGDGIGPEVTRQAVKILEAIASHYHYHFHFRYALMGADAIDKTGSPLPDETIEACLNSDAILFGAIGHPKYDNDPAAKVRPEQGLLKLRKSLQLFANIRPVTHYPSLQHLSPLKAALLEGVDMVIYRELTGGIYFGEKTISEDGQQASDNCVYSISEIERIAHLAFQAARNRRKKVTLVDKANVLETSRLWRKAVKAIGEQYPDVTLDFLFVDNAAMQLILNPRQFDVVLTENMFGDILSDEASVLAGSLGLLPSASVGNGGALFEPIHGSYHDAAGKDIANPLGAILSAAMLLDHFGAHEAASKVRMAVQWTLENGFVTKDIDPVNFYFTSTIGELIADVVQDKIPLELHAENIRLRKSTII</sequence>
<evidence type="ECO:0000256" key="4">
    <source>
        <dbReference type="ARBA" id="ARBA00008319"/>
    </source>
</evidence>
<comment type="function">
    <text evidence="14 15">Catalyzes the oxidation of 3-carboxy-2-hydroxy-4-methylpentanoate (3-isopropylmalate) to 3-carboxy-4-methyl-2-oxopentanoate. The product decarboxylates to 4-methyl-2 oxopentanoate.</text>
</comment>
<comment type="caution">
    <text evidence="14">Lacks conserved residue(s) required for the propagation of feature annotation.</text>
</comment>
<dbReference type="AlphaFoldDB" id="A0A0E9MUI0"/>
<dbReference type="PANTHER" id="PTHR42979">
    <property type="entry name" value="3-ISOPROPYLMALATE DEHYDROGENASE"/>
    <property type="match status" value="1"/>
</dbReference>
<keyword evidence="13 14" id="KW-0100">Branched-chain amino acid biosynthesis</keyword>
<evidence type="ECO:0000256" key="9">
    <source>
        <dbReference type="ARBA" id="ARBA00022842"/>
    </source>
</evidence>
<dbReference type="GO" id="GO:0005829">
    <property type="term" value="C:cytosol"/>
    <property type="evidence" value="ECO:0007669"/>
    <property type="project" value="TreeGrafter"/>
</dbReference>
<dbReference type="Proteomes" id="UP000033121">
    <property type="component" value="Unassembled WGS sequence"/>
</dbReference>
<dbReference type="Gene3D" id="3.40.718.10">
    <property type="entry name" value="Isopropylmalate Dehydrogenase"/>
    <property type="match status" value="1"/>
</dbReference>
<comment type="subcellular location">
    <subcellularLocation>
        <location evidence="14">Cytoplasm</location>
    </subcellularLocation>
</comment>
<evidence type="ECO:0000256" key="11">
    <source>
        <dbReference type="ARBA" id="ARBA00023027"/>
    </source>
</evidence>
<comment type="subunit">
    <text evidence="5 14 15">Homodimer.</text>
</comment>
<dbReference type="STRING" id="1220578.FPE01S_01_01550"/>
<dbReference type="GO" id="GO:0000287">
    <property type="term" value="F:magnesium ion binding"/>
    <property type="evidence" value="ECO:0007669"/>
    <property type="project" value="InterPro"/>
</dbReference>
<keyword evidence="18" id="KW-1185">Reference proteome</keyword>